<proteinExistence type="predicted"/>
<protein>
    <submittedName>
        <fullName evidence="2">Uncharacterized protein</fullName>
    </submittedName>
</protein>
<dbReference type="InParanoid" id="A0A482WJ07"/>
<feature type="compositionally biased region" description="Polar residues" evidence="1">
    <location>
        <begin position="98"/>
        <end position="109"/>
    </location>
</feature>
<dbReference type="STRING" id="195883.A0A482WJ07"/>
<accession>A0A482WJ07</accession>
<comment type="caution">
    <text evidence="2">The sequence shown here is derived from an EMBL/GenBank/DDBJ whole genome shotgun (WGS) entry which is preliminary data.</text>
</comment>
<evidence type="ECO:0000313" key="3">
    <source>
        <dbReference type="Proteomes" id="UP000291343"/>
    </source>
</evidence>
<dbReference type="EMBL" id="QKKF02033718">
    <property type="protein sequence ID" value="RZF33519.1"/>
    <property type="molecule type" value="Genomic_DNA"/>
</dbReference>
<organism evidence="2 3">
    <name type="scientific">Laodelphax striatellus</name>
    <name type="common">Small brown planthopper</name>
    <name type="synonym">Delphax striatella</name>
    <dbReference type="NCBI Taxonomy" id="195883"/>
    <lineage>
        <taxon>Eukaryota</taxon>
        <taxon>Metazoa</taxon>
        <taxon>Ecdysozoa</taxon>
        <taxon>Arthropoda</taxon>
        <taxon>Hexapoda</taxon>
        <taxon>Insecta</taxon>
        <taxon>Pterygota</taxon>
        <taxon>Neoptera</taxon>
        <taxon>Paraneoptera</taxon>
        <taxon>Hemiptera</taxon>
        <taxon>Auchenorrhyncha</taxon>
        <taxon>Fulgoroidea</taxon>
        <taxon>Delphacidae</taxon>
        <taxon>Criomorphinae</taxon>
        <taxon>Laodelphax</taxon>
    </lineage>
</organism>
<feature type="region of interest" description="Disordered" evidence="1">
    <location>
        <begin position="39"/>
        <end position="120"/>
    </location>
</feature>
<dbReference type="AlphaFoldDB" id="A0A482WJ07"/>
<gene>
    <name evidence="2" type="ORF">LSTR_LSTR016050</name>
</gene>
<sequence>MKRLTVMENKVFQFEFLFFFVDGPVTGFGADDNFDAFLALQEPPPVPQSTPARVSRGDSKDSDDNDNDFNIFIKPKSAQGGDQPGAITPVLAPPPRSPVQNAFQDSSPRFNPFDAGQDASAAAPDSFFAQGMLSVICNKTIQ</sequence>
<dbReference type="Proteomes" id="UP000291343">
    <property type="component" value="Unassembled WGS sequence"/>
</dbReference>
<keyword evidence="3" id="KW-1185">Reference proteome</keyword>
<evidence type="ECO:0000313" key="2">
    <source>
        <dbReference type="EMBL" id="RZF33519.1"/>
    </source>
</evidence>
<reference evidence="2 3" key="1">
    <citation type="journal article" date="2017" name="Gigascience">
        <title>Genome sequence of the small brown planthopper, Laodelphax striatellus.</title>
        <authorList>
            <person name="Zhu J."/>
            <person name="Jiang F."/>
            <person name="Wang X."/>
            <person name="Yang P."/>
            <person name="Bao Y."/>
            <person name="Zhao W."/>
            <person name="Wang W."/>
            <person name="Lu H."/>
            <person name="Wang Q."/>
            <person name="Cui N."/>
            <person name="Li J."/>
            <person name="Chen X."/>
            <person name="Luo L."/>
            <person name="Yu J."/>
            <person name="Kang L."/>
            <person name="Cui F."/>
        </authorList>
    </citation>
    <scope>NUCLEOTIDE SEQUENCE [LARGE SCALE GENOMIC DNA]</scope>
    <source>
        <strain evidence="2">Lst14</strain>
    </source>
</reference>
<name>A0A482WJ07_LAOST</name>
<dbReference type="OrthoDB" id="10063141at2759"/>
<evidence type="ECO:0000256" key="1">
    <source>
        <dbReference type="SAM" id="MobiDB-lite"/>
    </source>
</evidence>